<protein>
    <submittedName>
        <fullName evidence="2">Uncharacterized protein</fullName>
    </submittedName>
</protein>
<name>A0A7R9FT87_9CRUS</name>
<dbReference type="Proteomes" id="UP000677054">
    <property type="component" value="Unassembled WGS sequence"/>
</dbReference>
<dbReference type="InterPro" id="IPR001611">
    <property type="entry name" value="Leu-rich_rpt"/>
</dbReference>
<dbReference type="EMBL" id="CAJPEV010007350">
    <property type="protein sequence ID" value="CAG0904716.1"/>
    <property type="molecule type" value="Genomic_DNA"/>
</dbReference>
<reference evidence="2" key="1">
    <citation type="submission" date="2020-11" db="EMBL/GenBank/DDBJ databases">
        <authorList>
            <person name="Tran Van P."/>
        </authorList>
    </citation>
    <scope>NUCLEOTIDE SEQUENCE</scope>
</reference>
<dbReference type="PROSITE" id="PS51450">
    <property type="entry name" value="LRR"/>
    <property type="match status" value="1"/>
</dbReference>
<proteinExistence type="predicted"/>
<evidence type="ECO:0000313" key="3">
    <source>
        <dbReference type="Proteomes" id="UP000677054"/>
    </source>
</evidence>
<feature type="region of interest" description="Disordered" evidence="1">
    <location>
        <begin position="307"/>
        <end position="329"/>
    </location>
</feature>
<evidence type="ECO:0000313" key="2">
    <source>
        <dbReference type="EMBL" id="CAD7253991.1"/>
    </source>
</evidence>
<dbReference type="InterPro" id="IPR032675">
    <property type="entry name" value="LRR_dom_sf"/>
</dbReference>
<dbReference type="SUPFAM" id="SSF52058">
    <property type="entry name" value="L domain-like"/>
    <property type="match status" value="1"/>
</dbReference>
<gene>
    <name evidence="2" type="ORF">DSTB1V02_LOCUS13737</name>
</gene>
<feature type="region of interest" description="Disordered" evidence="1">
    <location>
        <begin position="16"/>
        <end position="35"/>
    </location>
</feature>
<dbReference type="Gene3D" id="3.80.10.10">
    <property type="entry name" value="Ribonuclease Inhibitor"/>
    <property type="match status" value="1"/>
</dbReference>
<dbReference type="AlphaFoldDB" id="A0A7R9FT87"/>
<sequence>MAGVFLPFSDVESAIERHSEETPGMTSRTTAREEVNGIPSSLSPCGATGGKFAAWSRGWKSASGDSTPNLPSRVGGRHGIEYLEPHLSGLVWSMGGARCTFLPFLLLLPHPRVSIPIESRANVPFPCRFPLRVPCLSRPGVGLPAGSRLSPTMAPPAAERVDLSRKGLTRCPYLQEPDSVFLLNLEHNLLRRIEALSGLGNLVVLSLYDNQIDAMDGLSGLASLKLLLLGKNRERFRVETETYRFGDEKRGNAAKVPDLPREASRASRAKISTGPKVRERRNRVSVGNEVRFLVRHSSVVDPRVGIASRSRRKSLGSYFRPSERQNDDR</sequence>
<accession>A0A7R9FT87</accession>
<evidence type="ECO:0000256" key="1">
    <source>
        <dbReference type="SAM" id="MobiDB-lite"/>
    </source>
</evidence>
<organism evidence="2">
    <name type="scientific">Darwinula stevensoni</name>
    <dbReference type="NCBI Taxonomy" id="69355"/>
    <lineage>
        <taxon>Eukaryota</taxon>
        <taxon>Metazoa</taxon>
        <taxon>Ecdysozoa</taxon>
        <taxon>Arthropoda</taxon>
        <taxon>Crustacea</taxon>
        <taxon>Oligostraca</taxon>
        <taxon>Ostracoda</taxon>
        <taxon>Podocopa</taxon>
        <taxon>Podocopida</taxon>
        <taxon>Darwinulocopina</taxon>
        <taxon>Darwinuloidea</taxon>
        <taxon>Darwinulidae</taxon>
        <taxon>Darwinula</taxon>
    </lineage>
</organism>
<dbReference type="EMBL" id="LR906867">
    <property type="protein sequence ID" value="CAD7253991.1"/>
    <property type="molecule type" value="Genomic_DNA"/>
</dbReference>
<keyword evidence="3" id="KW-1185">Reference proteome</keyword>